<dbReference type="InterPro" id="IPR043917">
    <property type="entry name" value="DUF5753"/>
</dbReference>
<dbReference type="EMBL" id="JBHSBL010000033">
    <property type="protein sequence ID" value="MFC4072242.1"/>
    <property type="molecule type" value="Genomic_DNA"/>
</dbReference>
<dbReference type="Gene3D" id="1.10.260.40">
    <property type="entry name" value="lambda repressor-like DNA-binding domains"/>
    <property type="match status" value="1"/>
</dbReference>
<gene>
    <name evidence="2" type="ORF">ACFO0C_45545</name>
</gene>
<dbReference type="Pfam" id="PF19054">
    <property type="entry name" value="DUF5753"/>
    <property type="match status" value="1"/>
</dbReference>
<accession>A0ABV8J701</accession>
<comment type="caution">
    <text evidence="2">The sequence shown here is derived from an EMBL/GenBank/DDBJ whole genome shotgun (WGS) entry which is preliminary data.</text>
</comment>
<keyword evidence="3" id="KW-1185">Reference proteome</keyword>
<dbReference type="SUPFAM" id="SSF47413">
    <property type="entry name" value="lambda repressor-like DNA-binding domains"/>
    <property type="match status" value="1"/>
</dbReference>
<evidence type="ECO:0000259" key="1">
    <source>
        <dbReference type="PROSITE" id="PS50943"/>
    </source>
</evidence>
<dbReference type="SMART" id="SM00530">
    <property type="entry name" value="HTH_XRE"/>
    <property type="match status" value="1"/>
</dbReference>
<dbReference type="InterPro" id="IPR010982">
    <property type="entry name" value="Lambda_DNA-bd_dom_sf"/>
</dbReference>
<name>A0ABV8J701_9ACTN</name>
<dbReference type="Proteomes" id="UP001595867">
    <property type="component" value="Unassembled WGS sequence"/>
</dbReference>
<reference evidence="3" key="1">
    <citation type="journal article" date="2019" name="Int. J. Syst. Evol. Microbiol.">
        <title>The Global Catalogue of Microorganisms (GCM) 10K type strain sequencing project: providing services to taxonomists for standard genome sequencing and annotation.</title>
        <authorList>
            <consortium name="The Broad Institute Genomics Platform"/>
            <consortium name="The Broad Institute Genome Sequencing Center for Infectious Disease"/>
            <person name="Wu L."/>
            <person name="Ma J."/>
        </authorList>
    </citation>
    <scope>NUCLEOTIDE SEQUENCE [LARGE SCALE GENOMIC DNA]</scope>
    <source>
        <strain evidence="3">TBRC 5832</strain>
    </source>
</reference>
<feature type="domain" description="HTH cro/C1-type" evidence="1">
    <location>
        <begin position="20"/>
        <end position="73"/>
    </location>
</feature>
<dbReference type="Pfam" id="PF13560">
    <property type="entry name" value="HTH_31"/>
    <property type="match status" value="1"/>
</dbReference>
<evidence type="ECO:0000313" key="2">
    <source>
        <dbReference type="EMBL" id="MFC4072242.1"/>
    </source>
</evidence>
<organism evidence="2 3">
    <name type="scientific">Actinoplanes subglobosus</name>
    <dbReference type="NCBI Taxonomy" id="1547892"/>
    <lineage>
        <taxon>Bacteria</taxon>
        <taxon>Bacillati</taxon>
        <taxon>Actinomycetota</taxon>
        <taxon>Actinomycetes</taxon>
        <taxon>Micromonosporales</taxon>
        <taxon>Micromonosporaceae</taxon>
        <taxon>Actinoplanes</taxon>
    </lineage>
</organism>
<dbReference type="PROSITE" id="PS50943">
    <property type="entry name" value="HTH_CROC1"/>
    <property type="match status" value="1"/>
</dbReference>
<protein>
    <submittedName>
        <fullName evidence="2">Helix-turn-helix domain-containing protein</fullName>
    </submittedName>
</protein>
<dbReference type="CDD" id="cd00093">
    <property type="entry name" value="HTH_XRE"/>
    <property type="match status" value="1"/>
</dbReference>
<evidence type="ECO:0000313" key="3">
    <source>
        <dbReference type="Proteomes" id="UP001595867"/>
    </source>
</evidence>
<dbReference type="InterPro" id="IPR001387">
    <property type="entry name" value="Cro/C1-type_HTH"/>
</dbReference>
<dbReference type="RefSeq" id="WP_378073125.1">
    <property type="nucleotide sequence ID" value="NZ_JBHSBL010000033.1"/>
</dbReference>
<proteinExistence type="predicted"/>
<sequence length="282" mass="31426">MTTDPNSSVQQARKELGARLRNLRKAAGLTGKELAAATGQHFTRISRIENGGQPPTELNIRAWCVTCGAEDELPDLLATAQSIESAYLEWSRQARAGRRRLGDLHSIATYQATTTFRIHEPLVMPGIFQTEAYIRQMLRFWYDFLDSPDDSDATVTMKAERTAVALTPAKRIVAVLGEQVLHTRRGSTAEHADQLRHLLALMRLPFVSVGIIPADTQRFAIATVGFWIFDQNAVALETPTAAIKVTRPQEIGRYVAMFERLRTEAIYGQEARHLITSVLANL</sequence>